<dbReference type="InterPro" id="IPR005545">
    <property type="entry name" value="YCII"/>
</dbReference>
<dbReference type="Pfam" id="PF03795">
    <property type="entry name" value="YCII"/>
    <property type="match status" value="1"/>
</dbReference>
<evidence type="ECO:0000313" key="4">
    <source>
        <dbReference type="Proteomes" id="UP000598971"/>
    </source>
</evidence>
<dbReference type="EMBL" id="WHPF01000004">
    <property type="protein sequence ID" value="NNV55111.1"/>
    <property type="molecule type" value="Genomic_DNA"/>
</dbReference>
<comment type="caution">
    <text evidence="3">The sequence shown here is derived from an EMBL/GenBank/DDBJ whole genome shotgun (WGS) entry which is preliminary data.</text>
</comment>
<feature type="domain" description="YCII-related" evidence="2">
    <location>
        <begin position="47"/>
        <end position="114"/>
    </location>
</feature>
<dbReference type="PANTHER" id="PTHR35174">
    <property type="entry name" value="BLL7171 PROTEIN-RELATED"/>
    <property type="match status" value="1"/>
</dbReference>
<evidence type="ECO:0000313" key="3">
    <source>
        <dbReference type="EMBL" id="NNV55111.1"/>
    </source>
</evidence>
<evidence type="ECO:0000256" key="1">
    <source>
        <dbReference type="ARBA" id="ARBA00007689"/>
    </source>
</evidence>
<dbReference type="InterPro" id="IPR011008">
    <property type="entry name" value="Dimeric_a/b-barrel"/>
</dbReference>
<dbReference type="AlphaFoldDB" id="A0A8J8FFT8"/>
<keyword evidence="4" id="KW-1185">Reference proteome</keyword>
<comment type="similarity">
    <text evidence="1">Belongs to the YciI family.</text>
</comment>
<evidence type="ECO:0000259" key="2">
    <source>
        <dbReference type="Pfam" id="PF03795"/>
    </source>
</evidence>
<proteinExistence type="inferred from homology"/>
<dbReference type="Gene3D" id="3.30.70.1060">
    <property type="entry name" value="Dimeric alpha+beta barrel"/>
    <property type="match status" value="1"/>
</dbReference>
<dbReference type="SUPFAM" id="SSF54909">
    <property type="entry name" value="Dimeric alpha+beta barrel"/>
    <property type="match status" value="1"/>
</dbReference>
<protein>
    <submittedName>
        <fullName evidence="3">Transcription initiation protein</fullName>
    </submittedName>
</protein>
<reference evidence="3" key="1">
    <citation type="submission" date="2019-10" db="EMBL/GenBank/DDBJ databases">
        <title>Draft genome sequence of Panacibacter sp. KCS-6.</title>
        <authorList>
            <person name="Yim K.J."/>
        </authorList>
    </citation>
    <scope>NUCLEOTIDE SEQUENCE</scope>
    <source>
        <strain evidence="3">KCS-6</strain>
    </source>
</reference>
<dbReference type="Proteomes" id="UP000598971">
    <property type="component" value="Unassembled WGS sequence"/>
</dbReference>
<organism evidence="3 4">
    <name type="scientific">Limnovirga soli</name>
    <dbReference type="NCBI Taxonomy" id="2656915"/>
    <lineage>
        <taxon>Bacteria</taxon>
        <taxon>Pseudomonadati</taxon>
        <taxon>Bacteroidota</taxon>
        <taxon>Chitinophagia</taxon>
        <taxon>Chitinophagales</taxon>
        <taxon>Chitinophagaceae</taxon>
        <taxon>Limnovirga</taxon>
    </lineage>
</organism>
<gene>
    <name evidence="3" type="ORF">GD597_06550</name>
</gene>
<sequence>MKEFLLIFRREHIASEPALSPEQLQAMMKPWQDWIGNIAAQNKLANSGNRLEADGRVLKTGNIVTDGPYVEIKEAIGGYIIVKANSLEEATELAKGCPILMVGGNVEIRTIVSMN</sequence>
<name>A0A8J8FFT8_9BACT</name>
<dbReference type="RefSeq" id="WP_171607041.1">
    <property type="nucleotide sequence ID" value="NZ_WHPF01000004.1"/>
</dbReference>
<accession>A0A8J8FFT8</accession>
<dbReference type="PANTHER" id="PTHR35174:SF3">
    <property type="entry name" value="BLL7171 PROTEIN"/>
    <property type="match status" value="1"/>
</dbReference>